<reference evidence="1 2" key="1">
    <citation type="journal article" date="2018" name="Science">
        <title>The opium poppy genome and morphinan production.</title>
        <authorList>
            <person name="Guo L."/>
            <person name="Winzer T."/>
            <person name="Yang X."/>
            <person name="Li Y."/>
            <person name="Ning Z."/>
            <person name="He Z."/>
            <person name="Teodor R."/>
            <person name="Lu Y."/>
            <person name="Bowser T.A."/>
            <person name="Graham I.A."/>
            <person name="Ye K."/>
        </authorList>
    </citation>
    <scope>NUCLEOTIDE SEQUENCE [LARGE SCALE GENOMIC DNA]</scope>
    <source>
        <strain evidence="2">cv. HN1</strain>
        <tissue evidence="1">Leaves</tissue>
    </source>
</reference>
<dbReference type="Proteomes" id="UP000316621">
    <property type="component" value="Chromosome 7"/>
</dbReference>
<sequence>MERKSPRLLPGCLIRSMFKSKQFDYRELNGNPNFIFAIRNYTTGAEQKLQFRLRKARLGLALLNASYTVDFVSHGHLDTPNSNVKVALIAKSQK</sequence>
<evidence type="ECO:0000313" key="2">
    <source>
        <dbReference type="Proteomes" id="UP000316621"/>
    </source>
</evidence>
<proteinExistence type="predicted"/>
<gene>
    <name evidence="1" type="ORF">C5167_035243</name>
</gene>
<dbReference type="AlphaFoldDB" id="A0A4Y7KGV1"/>
<organism evidence="1 2">
    <name type="scientific">Papaver somniferum</name>
    <name type="common">Opium poppy</name>
    <dbReference type="NCBI Taxonomy" id="3469"/>
    <lineage>
        <taxon>Eukaryota</taxon>
        <taxon>Viridiplantae</taxon>
        <taxon>Streptophyta</taxon>
        <taxon>Embryophyta</taxon>
        <taxon>Tracheophyta</taxon>
        <taxon>Spermatophyta</taxon>
        <taxon>Magnoliopsida</taxon>
        <taxon>Ranunculales</taxon>
        <taxon>Papaveraceae</taxon>
        <taxon>Papaveroideae</taxon>
        <taxon>Papaver</taxon>
    </lineage>
</organism>
<protein>
    <submittedName>
        <fullName evidence="1">Uncharacterized protein</fullName>
    </submittedName>
</protein>
<keyword evidence="2" id="KW-1185">Reference proteome</keyword>
<dbReference type="Gramene" id="RZC72077">
    <property type="protein sequence ID" value="RZC72077"/>
    <property type="gene ID" value="C5167_035243"/>
</dbReference>
<accession>A0A4Y7KGV1</accession>
<dbReference type="EMBL" id="CM010721">
    <property type="protein sequence ID" value="RZC72077.1"/>
    <property type="molecule type" value="Genomic_DNA"/>
</dbReference>
<evidence type="ECO:0000313" key="1">
    <source>
        <dbReference type="EMBL" id="RZC72077.1"/>
    </source>
</evidence>
<name>A0A4Y7KGV1_PAPSO</name>